<evidence type="ECO:0000313" key="2">
    <source>
        <dbReference type="EMBL" id="RPB14664.1"/>
    </source>
</evidence>
<dbReference type="InParanoid" id="A0A3N4KVS8"/>
<reference evidence="2 3" key="1">
    <citation type="journal article" date="2018" name="Nat. Ecol. Evol.">
        <title>Pezizomycetes genomes reveal the molecular basis of ectomycorrhizal truffle lifestyle.</title>
        <authorList>
            <person name="Murat C."/>
            <person name="Payen T."/>
            <person name="Noel B."/>
            <person name="Kuo A."/>
            <person name="Morin E."/>
            <person name="Chen J."/>
            <person name="Kohler A."/>
            <person name="Krizsan K."/>
            <person name="Balestrini R."/>
            <person name="Da Silva C."/>
            <person name="Montanini B."/>
            <person name="Hainaut M."/>
            <person name="Levati E."/>
            <person name="Barry K.W."/>
            <person name="Belfiori B."/>
            <person name="Cichocki N."/>
            <person name="Clum A."/>
            <person name="Dockter R.B."/>
            <person name="Fauchery L."/>
            <person name="Guy J."/>
            <person name="Iotti M."/>
            <person name="Le Tacon F."/>
            <person name="Lindquist E.A."/>
            <person name="Lipzen A."/>
            <person name="Malagnac F."/>
            <person name="Mello A."/>
            <person name="Molinier V."/>
            <person name="Miyauchi S."/>
            <person name="Poulain J."/>
            <person name="Riccioni C."/>
            <person name="Rubini A."/>
            <person name="Sitrit Y."/>
            <person name="Splivallo R."/>
            <person name="Traeger S."/>
            <person name="Wang M."/>
            <person name="Zifcakova L."/>
            <person name="Wipf D."/>
            <person name="Zambonelli A."/>
            <person name="Paolocci F."/>
            <person name="Nowrousian M."/>
            <person name="Ottonello S."/>
            <person name="Baldrian P."/>
            <person name="Spatafora J.W."/>
            <person name="Henrissat B."/>
            <person name="Nagy L.G."/>
            <person name="Aury J.M."/>
            <person name="Wincker P."/>
            <person name="Grigoriev I.V."/>
            <person name="Bonfante P."/>
            <person name="Martin F.M."/>
        </authorList>
    </citation>
    <scope>NUCLEOTIDE SEQUENCE [LARGE SCALE GENOMIC DNA]</scope>
    <source>
        <strain evidence="2 3">CCBAS932</strain>
    </source>
</reference>
<keyword evidence="3" id="KW-1185">Reference proteome</keyword>
<keyword evidence="1" id="KW-0472">Membrane</keyword>
<accession>A0A3N4KVS8</accession>
<keyword evidence="1" id="KW-1133">Transmembrane helix</keyword>
<evidence type="ECO:0000256" key="1">
    <source>
        <dbReference type="SAM" id="Phobius"/>
    </source>
</evidence>
<keyword evidence="1" id="KW-0812">Transmembrane</keyword>
<protein>
    <submittedName>
        <fullName evidence="2">Uncharacterized protein</fullName>
    </submittedName>
</protein>
<dbReference type="Proteomes" id="UP000277580">
    <property type="component" value="Unassembled WGS sequence"/>
</dbReference>
<evidence type="ECO:0000313" key="3">
    <source>
        <dbReference type="Proteomes" id="UP000277580"/>
    </source>
</evidence>
<name>A0A3N4KVS8_9PEZI</name>
<gene>
    <name evidence="2" type="ORF">P167DRAFT_59763</name>
</gene>
<sequence>MCTFGFFSFRAGYFWKAEQRKNGEGVIFFFLVIGAVFSFGVMLCGFLFFFFSFFPLLYLRFIYSNLVEISTSRSSKLISFPFCPSILG</sequence>
<proteinExistence type="predicted"/>
<dbReference type="EMBL" id="ML119117">
    <property type="protein sequence ID" value="RPB14664.1"/>
    <property type="molecule type" value="Genomic_DNA"/>
</dbReference>
<dbReference type="AlphaFoldDB" id="A0A3N4KVS8"/>
<organism evidence="2 3">
    <name type="scientific">Morchella conica CCBAS932</name>
    <dbReference type="NCBI Taxonomy" id="1392247"/>
    <lineage>
        <taxon>Eukaryota</taxon>
        <taxon>Fungi</taxon>
        <taxon>Dikarya</taxon>
        <taxon>Ascomycota</taxon>
        <taxon>Pezizomycotina</taxon>
        <taxon>Pezizomycetes</taxon>
        <taxon>Pezizales</taxon>
        <taxon>Morchellaceae</taxon>
        <taxon>Morchella</taxon>
    </lineage>
</organism>
<feature type="transmembrane region" description="Helical" evidence="1">
    <location>
        <begin position="26"/>
        <end position="59"/>
    </location>
</feature>